<sequence length="129" mass="14691">MAVLRKGKSRKMKAVSKSFTTNCILRPWKPSNQRHRGRNQATEGAGEGRGGRNERMRPNSPSRAIRQKSPACSMRGQAWKSTRLKWRFRTRPSQPDHQCRRSMGSRKTPEFNNSIMGIPSRLSIRANAG</sequence>
<proteinExistence type="predicted"/>
<comment type="caution">
    <text evidence="2">The sequence shown here is derived from an EMBL/GenBank/DDBJ whole genome shotgun (WGS) entry which is preliminary data.</text>
</comment>
<protein>
    <submittedName>
        <fullName evidence="2">Uncharacterized protein</fullName>
    </submittedName>
</protein>
<evidence type="ECO:0000313" key="2">
    <source>
        <dbReference type="EMBL" id="KAF3452075.1"/>
    </source>
</evidence>
<accession>A0A8K0MNP3</accession>
<dbReference type="Proteomes" id="UP000796880">
    <property type="component" value="Unassembled WGS sequence"/>
</dbReference>
<feature type="region of interest" description="Disordered" evidence="1">
    <location>
        <begin position="91"/>
        <end position="115"/>
    </location>
</feature>
<evidence type="ECO:0000313" key="3">
    <source>
        <dbReference type="Proteomes" id="UP000796880"/>
    </source>
</evidence>
<gene>
    <name evidence="2" type="ORF">FNV43_RR08171</name>
</gene>
<organism evidence="2 3">
    <name type="scientific">Rhamnella rubrinervis</name>
    <dbReference type="NCBI Taxonomy" id="2594499"/>
    <lineage>
        <taxon>Eukaryota</taxon>
        <taxon>Viridiplantae</taxon>
        <taxon>Streptophyta</taxon>
        <taxon>Embryophyta</taxon>
        <taxon>Tracheophyta</taxon>
        <taxon>Spermatophyta</taxon>
        <taxon>Magnoliopsida</taxon>
        <taxon>eudicotyledons</taxon>
        <taxon>Gunneridae</taxon>
        <taxon>Pentapetalae</taxon>
        <taxon>rosids</taxon>
        <taxon>fabids</taxon>
        <taxon>Rosales</taxon>
        <taxon>Rhamnaceae</taxon>
        <taxon>rhamnoid group</taxon>
        <taxon>Rhamneae</taxon>
        <taxon>Rhamnella</taxon>
    </lineage>
</organism>
<dbReference type="EMBL" id="VOIH02000003">
    <property type="protein sequence ID" value="KAF3452075.1"/>
    <property type="molecule type" value="Genomic_DNA"/>
</dbReference>
<dbReference type="AlphaFoldDB" id="A0A8K0MNP3"/>
<evidence type="ECO:0000256" key="1">
    <source>
        <dbReference type="SAM" id="MobiDB-lite"/>
    </source>
</evidence>
<feature type="region of interest" description="Disordered" evidence="1">
    <location>
        <begin position="23"/>
        <end position="78"/>
    </location>
</feature>
<reference evidence="2" key="1">
    <citation type="submission" date="2020-03" db="EMBL/GenBank/DDBJ databases">
        <title>A high-quality chromosome-level genome assembly of a woody plant with both climbing and erect habits, Rhamnella rubrinervis.</title>
        <authorList>
            <person name="Lu Z."/>
            <person name="Yang Y."/>
            <person name="Zhu X."/>
            <person name="Sun Y."/>
        </authorList>
    </citation>
    <scope>NUCLEOTIDE SEQUENCE</scope>
    <source>
        <strain evidence="2">BYM</strain>
        <tissue evidence="2">Leaf</tissue>
    </source>
</reference>
<name>A0A8K0MNP3_9ROSA</name>
<keyword evidence="3" id="KW-1185">Reference proteome</keyword>